<sequence>MKKKLVVGFITTMLLTGPFIMPATASAASIEELEQQKQELENKSSELNSHIKKQEETLTGLESKKAAFETDIQQLQIQIDEVVITLHKQEKKLEESNLRIEELQKEIQLLQSLIEQRTGKLETQARSVQTDGSASNLIELIVSAESLSDLVGRMGVANQLVSANKSIVVKQESDQIALELTEKEAEVEKEAIETLKNDIIVSKNNLVAQKAEMDDKIIQIAAEYDMTESEKNTFIQEQEVIATQTSVLSESLQKERQRIFEEEQAKLAAAKKAEEEAAAQAEAIAEAEAQALAQAEAEEAQAKAAEQKTVAAVVEKEASVVETPKASADEAPNSQASSNESFAKPDPTPTPAPSKPSTVKPNPIKPPASNVNGSGFIRPSGGYTTSPYGYRIHPITGKKKLHGGMDFGGGGSIVAAKSGTVVFAGYDGGWGYYVKIDHGNGVQTLYAHMVAGSLTVAPGQQVSQGQQIGTMGTTGSSTGVHLHFEVYLNGSRVNPAPYLGL</sequence>
<evidence type="ECO:0000256" key="3">
    <source>
        <dbReference type="SAM" id="MobiDB-lite"/>
    </source>
</evidence>
<gene>
    <name evidence="7" type="ORF">ACFSBK_09460</name>
</gene>
<dbReference type="Proteomes" id="UP001597285">
    <property type="component" value="Unassembled WGS sequence"/>
</dbReference>
<feature type="signal peptide" evidence="4">
    <location>
        <begin position="1"/>
        <end position="27"/>
    </location>
</feature>
<dbReference type="InterPro" id="IPR050570">
    <property type="entry name" value="Cell_wall_metabolism_enzyme"/>
</dbReference>
<organism evidence="7 8">
    <name type="scientific">Carnobacterium antarcticum</name>
    <dbReference type="NCBI Taxonomy" id="2126436"/>
    <lineage>
        <taxon>Bacteria</taxon>
        <taxon>Bacillati</taxon>
        <taxon>Bacillota</taxon>
        <taxon>Bacilli</taxon>
        <taxon>Lactobacillales</taxon>
        <taxon>Carnobacteriaceae</taxon>
        <taxon>Carnobacterium</taxon>
    </lineage>
</organism>
<dbReference type="RefSeq" id="WP_058919740.1">
    <property type="nucleotide sequence ID" value="NZ_JBHSQC010000023.1"/>
</dbReference>
<feature type="coiled-coil region" evidence="2">
    <location>
        <begin position="260"/>
        <end position="317"/>
    </location>
</feature>
<dbReference type="Pfam" id="PF24568">
    <property type="entry name" value="CC_PcsB"/>
    <property type="match status" value="1"/>
</dbReference>
<comment type="caution">
    <text evidence="7">The sequence shown here is derived from an EMBL/GenBank/DDBJ whole genome shotgun (WGS) entry which is preliminary data.</text>
</comment>
<reference evidence="8" key="1">
    <citation type="journal article" date="2019" name="Int. J. Syst. Evol. Microbiol.">
        <title>The Global Catalogue of Microorganisms (GCM) 10K type strain sequencing project: providing services to taxonomists for standard genome sequencing and annotation.</title>
        <authorList>
            <consortium name="The Broad Institute Genomics Platform"/>
            <consortium name="The Broad Institute Genome Sequencing Center for Infectious Disease"/>
            <person name="Wu L."/>
            <person name="Ma J."/>
        </authorList>
    </citation>
    <scope>NUCLEOTIDE SEQUENCE [LARGE SCALE GENOMIC DNA]</scope>
    <source>
        <strain evidence="8">KCTC 42143</strain>
    </source>
</reference>
<evidence type="ECO:0000259" key="6">
    <source>
        <dbReference type="Pfam" id="PF24568"/>
    </source>
</evidence>
<evidence type="ECO:0000313" key="7">
    <source>
        <dbReference type="EMBL" id="MFD1800075.1"/>
    </source>
</evidence>
<dbReference type="Gene3D" id="6.10.250.3150">
    <property type="match status" value="1"/>
</dbReference>
<evidence type="ECO:0000313" key="8">
    <source>
        <dbReference type="Proteomes" id="UP001597285"/>
    </source>
</evidence>
<feature type="chain" id="PRO_5047423134" evidence="4">
    <location>
        <begin position="28"/>
        <end position="501"/>
    </location>
</feature>
<evidence type="ECO:0000256" key="2">
    <source>
        <dbReference type="SAM" id="Coils"/>
    </source>
</evidence>
<proteinExistence type="predicted"/>
<dbReference type="PANTHER" id="PTHR21666">
    <property type="entry name" value="PEPTIDASE-RELATED"/>
    <property type="match status" value="1"/>
</dbReference>
<evidence type="ECO:0000256" key="1">
    <source>
        <dbReference type="ARBA" id="ARBA00022729"/>
    </source>
</evidence>
<dbReference type="CDD" id="cd12797">
    <property type="entry name" value="M23_peptidase"/>
    <property type="match status" value="1"/>
</dbReference>
<dbReference type="SUPFAM" id="SSF51261">
    <property type="entry name" value="Duplicated hybrid motif"/>
    <property type="match status" value="1"/>
</dbReference>
<dbReference type="InterPro" id="IPR016047">
    <property type="entry name" value="M23ase_b-sheet_dom"/>
</dbReference>
<dbReference type="Pfam" id="PF01551">
    <property type="entry name" value="Peptidase_M23"/>
    <property type="match status" value="1"/>
</dbReference>
<feature type="region of interest" description="Disordered" evidence="3">
    <location>
        <begin position="321"/>
        <end position="378"/>
    </location>
</feature>
<dbReference type="PANTHER" id="PTHR21666:SF270">
    <property type="entry name" value="MUREIN HYDROLASE ACTIVATOR ENVC"/>
    <property type="match status" value="1"/>
</dbReference>
<keyword evidence="8" id="KW-1185">Reference proteome</keyword>
<accession>A0ABW4NNQ7</accession>
<protein>
    <submittedName>
        <fullName evidence="7">Peptidoglycan DD-metalloendopeptidase family protein</fullName>
    </submittedName>
</protein>
<keyword evidence="1 4" id="KW-0732">Signal</keyword>
<keyword evidence="2" id="KW-0175">Coiled coil</keyword>
<evidence type="ECO:0000259" key="5">
    <source>
        <dbReference type="Pfam" id="PF01551"/>
    </source>
</evidence>
<dbReference type="InterPro" id="IPR057309">
    <property type="entry name" value="PcsB_CC"/>
</dbReference>
<dbReference type="Gene3D" id="2.70.70.10">
    <property type="entry name" value="Glucose Permease (Domain IIA)"/>
    <property type="match status" value="1"/>
</dbReference>
<feature type="coiled-coil region" evidence="2">
    <location>
        <begin position="23"/>
        <end position="120"/>
    </location>
</feature>
<dbReference type="InterPro" id="IPR011055">
    <property type="entry name" value="Dup_hybrid_motif"/>
</dbReference>
<feature type="domain" description="M23ase beta-sheet core" evidence="5">
    <location>
        <begin position="402"/>
        <end position="495"/>
    </location>
</feature>
<feature type="compositionally biased region" description="Polar residues" evidence="3">
    <location>
        <begin position="332"/>
        <end position="341"/>
    </location>
</feature>
<evidence type="ECO:0000256" key="4">
    <source>
        <dbReference type="SAM" id="SignalP"/>
    </source>
</evidence>
<name>A0ABW4NNQ7_9LACT</name>
<dbReference type="EMBL" id="JBHUFF010000017">
    <property type="protein sequence ID" value="MFD1800075.1"/>
    <property type="molecule type" value="Genomic_DNA"/>
</dbReference>
<feature type="domain" description="Peptidoglycan hydrolase PcsB coiled-coil" evidence="6">
    <location>
        <begin position="107"/>
        <end position="179"/>
    </location>
</feature>